<dbReference type="EMBL" id="FODO01000043">
    <property type="protein sequence ID" value="SEP08533.1"/>
    <property type="molecule type" value="Genomic_DNA"/>
</dbReference>
<gene>
    <name evidence="5" type="ORF">SAMN05216333_1431</name>
</gene>
<protein>
    <recommendedName>
        <fullName evidence="4">Core-binding (CB) domain-containing protein</fullName>
    </recommendedName>
</protein>
<dbReference type="InterPro" id="IPR011010">
    <property type="entry name" value="DNA_brk_join_enz"/>
</dbReference>
<dbReference type="AlphaFoldDB" id="A0A1H8UZX4"/>
<dbReference type="Gene3D" id="1.10.150.130">
    <property type="match status" value="1"/>
</dbReference>
<organism evidence="5 6">
    <name type="scientific">Nitrosomonas oligotropha</name>
    <dbReference type="NCBI Taxonomy" id="42354"/>
    <lineage>
        <taxon>Bacteria</taxon>
        <taxon>Pseudomonadati</taxon>
        <taxon>Pseudomonadota</taxon>
        <taxon>Betaproteobacteria</taxon>
        <taxon>Nitrosomonadales</taxon>
        <taxon>Nitrosomonadaceae</taxon>
        <taxon>Nitrosomonas</taxon>
    </lineage>
</organism>
<evidence type="ECO:0000256" key="2">
    <source>
        <dbReference type="ARBA" id="ARBA00023125"/>
    </source>
</evidence>
<evidence type="ECO:0000256" key="1">
    <source>
        <dbReference type="ARBA" id="ARBA00022908"/>
    </source>
</evidence>
<accession>A0A1H8UZX4</accession>
<evidence type="ECO:0000256" key="3">
    <source>
        <dbReference type="PROSITE-ProRule" id="PRU01248"/>
    </source>
</evidence>
<keyword evidence="1" id="KW-0229">DNA integration</keyword>
<dbReference type="PROSITE" id="PS51900">
    <property type="entry name" value="CB"/>
    <property type="match status" value="1"/>
</dbReference>
<dbReference type="Proteomes" id="UP000198814">
    <property type="component" value="Unassembled WGS sequence"/>
</dbReference>
<dbReference type="GO" id="GO:0003677">
    <property type="term" value="F:DNA binding"/>
    <property type="evidence" value="ECO:0007669"/>
    <property type="project" value="UniProtKB-UniRule"/>
</dbReference>
<keyword evidence="2 3" id="KW-0238">DNA-binding</keyword>
<dbReference type="GO" id="GO:0015074">
    <property type="term" value="P:DNA integration"/>
    <property type="evidence" value="ECO:0007669"/>
    <property type="project" value="UniProtKB-KW"/>
</dbReference>
<evidence type="ECO:0000259" key="4">
    <source>
        <dbReference type="PROSITE" id="PS51900"/>
    </source>
</evidence>
<proteinExistence type="predicted"/>
<dbReference type="SUPFAM" id="SSF56349">
    <property type="entry name" value="DNA breaking-rejoining enzymes"/>
    <property type="match status" value="1"/>
</dbReference>
<feature type="domain" description="Core-binding (CB)" evidence="4">
    <location>
        <begin position="1"/>
        <end position="73"/>
    </location>
</feature>
<reference evidence="6" key="1">
    <citation type="submission" date="2016-10" db="EMBL/GenBank/DDBJ databases">
        <authorList>
            <person name="Varghese N."/>
            <person name="Submissions S."/>
        </authorList>
    </citation>
    <scope>NUCLEOTIDE SEQUENCE [LARGE SCALE GENOMIC DNA]</scope>
    <source>
        <strain evidence="6">Nm76</strain>
    </source>
</reference>
<keyword evidence="6" id="KW-1185">Reference proteome</keyword>
<name>A0A1H8UZX4_9PROT</name>
<sequence>MKQHASFYSQHNIKPPHERDKEKLRWLQQFLRNRRLQEIDRELIDHIAHAKDTSPSTANRHLALIRAILRKACHDWE</sequence>
<dbReference type="InterPro" id="IPR044068">
    <property type="entry name" value="CB"/>
</dbReference>
<evidence type="ECO:0000313" key="6">
    <source>
        <dbReference type="Proteomes" id="UP000198814"/>
    </source>
</evidence>
<dbReference type="InterPro" id="IPR010998">
    <property type="entry name" value="Integrase_recombinase_N"/>
</dbReference>
<evidence type="ECO:0000313" key="5">
    <source>
        <dbReference type="EMBL" id="SEP08533.1"/>
    </source>
</evidence>